<accession>A0A813GPC3</accession>
<dbReference type="Proteomes" id="UP000654075">
    <property type="component" value="Unassembled WGS sequence"/>
</dbReference>
<dbReference type="AlphaFoldDB" id="A0A813GPC3"/>
<dbReference type="EMBL" id="CAJNNV010029561">
    <property type="protein sequence ID" value="CAE8628977.1"/>
    <property type="molecule type" value="Genomic_DNA"/>
</dbReference>
<feature type="region of interest" description="Disordered" evidence="1">
    <location>
        <begin position="1"/>
        <end position="60"/>
    </location>
</feature>
<proteinExistence type="predicted"/>
<organism evidence="2 3">
    <name type="scientific">Polarella glacialis</name>
    <name type="common">Dinoflagellate</name>
    <dbReference type="NCBI Taxonomy" id="89957"/>
    <lineage>
        <taxon>Eukaryota</taxon>
        <taxon>Sar</taxon>
        <taxon>Alveolata</taxon>
        <taxon>Dinophyceae</taxon>
        <taxon>Suessiales</taxon>
        <taxon>Suessiaceae</taxon>
        <taxon>Polarella</taxon>
    </lineage>
</organism>
<keyword evidence="3" id="KW-1185">Reference proteome</keyword>
<reference evidence="2" key="1">
    <citation type="submission" date="2021-02" db="EMBL/GenBank/DDBJ databases">
        <authorList>
            <person name="Dougan E. K."/>
            <person name="Rhodes N."/>
            <person name="Thang M."/>
            <person name="Chan C."/>
        </authorList>
    </citation>
    <scope>NUCLEOTIDE SEQUENCE</scope>
</reference>
<evidence type="ECO:0000313" key="3">
    <source>
        <dbReference type="Proteomes" id="UP000654075"/>
    </source>
</evidence>
<evidence type="ECO:0000313" key="2">
    <source>
        <dbReference type="EMBL" id="CAE8628977.1"/>
    </source>
</evidence>
<sequence>MDMELGRCENGSGQNGKLEYDMPVSSEAVEGTDLEAADMPASSEAVEGTDLEAEKPQPMPSLSCSGMRVLSVLVRFLEASGLLMVTLSMIDVLTVPVFKAERTLKDVTLMVTVTDGDFDSIHARIPSISDSIGGVLDGNRYFVVDAHRTNGTVSEALNHSMAEMIRLGYMDRVMVYSNPTVDRLERDRRWGGHMMAYPRIGNMIYYAMPEVCPTRYLVHYDLDIVSWSRPGQSWISKALQLFQHFEKLERKVWYISPSTPWYFKYLGQFDWNFLLYRCIRAFLSLELLQQTESKFINSQVYMIDISLYRKLTAAASLLPAVVDKYSSTHWEGTLNTLSHELGYRRASMMDCTAAWAVHMDEPFRKPLHPPPGTVRQGFAGSDSTHSDFYAGRSEWLHAQEILSETVGMTPFAAICISVVTSGFISGSARRCLSAAPMKRWIEQGIPQKVLAFGLCFAFLAAKVWDEESKSVLLSYVSR</sequence>
<protein>
    <submittedName>
        <fullName evidence="2">Uncharacterized protein</fullName>
    </submittedName>
</protein>
<name>A0A813GPC3_POLGL</name>
<comment type="caution">
    <text evidence="2">The sequence shown here is derived from an EMBL/GenBank/DDBJ whole genome shotgun (WGS) entry which is preliminary data.</text>
</comment>
<gene>
    <name evidence="2" type="ORF">PGLA1383_LOCUS45556</name>
</gene>
<evidence type="ECO:0000256" key="1">
    <source>
        <dbReference type="SAM" id="MobiDB-lite"/>
    </source>
</evidence>